<dbReference type="SUPFAM" id="SSF47616">
    <property type="entry name" value="GST C-terminal domain-like"/>
    <property type="match status" value="1"/>
</dbReference>
<protein>
    <recommendedName>
        <fullName evidence="5">Maleylacetoacetate isomerase</fullName>
    </recommendedName>
</protein>
<accession>A0A2S7YH26</accession>
<dbReference type="InterPro" id="IPR036249">
    <property type="entry name" value="Thioredoxin-like_sf"/>
</dbReference>
<dbReference type="Pfam" id="PF00043">
    <property type="entry name" value="GST_C"/>
    <property type="match status" value="1"/>
</dbReference>
<dbReference type="InterPro" id="IPR004045">
    <property type="entry name" value="Glutathione_S-Trfase_N"/>
</dbReference>
<dbReference type="PANTHER" id="PTHR42673">
    <property type="entry name" value="MALEYLACETOACETATE ISOMERASE"/>
    <property type="match status" value="1"/>
</dbReference>
<reference evidence="3 4" key="1">
    <citation type="submission" date="2016-07" db="EMBL/GenBank/DDBJ databases">
        <title>Comparative genomics of the entomopathogenic fungus Beauveria bassiana.</title>
        <authorList>
            <person name="Valero Jimenez C.A."/>
            <person name="Zwaan B.J."/>
            <person name="Van Kan J.A."/>
            <person name="Takken W."/>
            <person name="Debets A.J."/>
            <person name="Schoustra S.E."/>
            <person name="Koenraadt C.J."/>
        </authorList>
    </citation>
    <scope>NUCLEOTIDE SEQUENCE [LARGE SCALE GENOMIC DNA]</scope>
    <source>
        <strain evidence="3 4">ARSEF 8028</strain>
    </source>
</reference>
<evidence type="ECO:0000313" key="3">
    <source>
        <dbReference type="EMBL" id="PQK15491.1"/>
    </source>
</evidence>
<dbReference type="OrthoDB" id="202840at2759"/>
<dbReference type="EMBL" id="JRHA01000005">
    <property type="protein sequence ID" value="PQK15491.1"/>
    <property type="molecule type" value="Genomic_DNA"/>
</dbReference>
<dbReference type="InterPro" id="IPR004046">
    <property type="entry name" value="GST_C"/>
</dbReference>
<dbReference type="GO" id="GO:0005739">
    <property type="term" value="C:mitochondrion"/>
    <property type="evidence" value="ECO:0007669"/>
    <property type="project" value="TreeGrafter"/>
</dbReference>
<organism evidence="3 4">
    <name type="scientific">Beauveria bassiana</name>
    <name type="common">White muscardine disease fungus</name>
    <name type="synonym">Tritirachium shiotae</name>
    <dbReference type="NCBI Taxonomy" id="176275"/>
    <lineage>
        <taxon>Eukaryota</taxon>
        <taxon>Fungi</taxon>
        <taxon>Dikarya</taxon>
        <taxon>Ascomycota</taxon>
        <taxon>Pezizomycotina</taxon>
        <taxon>Sordariomycetes</taxon>
        <taxon>Hypocreomycetidae</taxon>
        <taxon>Hypocreales</taxon>
        <taxon>Cordycipitaceae</taxon>
        <taxon>Beauveria</taxon>
    </lineage>
</organism>
<comment type="caution">
    <text evidence="3">The sequence shown here is derived from an EMBL/GenBank/DDBJ whole genome shotgun (WGS) entry which is preliminary data.</text>
</comment>
<dbReference type="GO" id="GO:0016034">
    <property type="term" value="F:maleylacetoacetate isomerase activity"/>
    <property type="evidence" value="ECO:0007669"/>
    <property type="project" value="TreeGrafter"/>
</dbReference>
<dbReference type="PANTHER" id="PTHR42673:SF4">
    <property type="entry name" value="MALEYLACETOACETATE ISOMERASE"/>
    <property type="match status" value="1"/>
</dbReference>
<proteinExistence type="predicted"/>
<dbReference type="Gene3D" id="3.40.30.10">
    <property type="entry name" value="Glutaredoxin"/>
    <property type="match status" value="1"/>
</dbReference>
<evidence type="ECO:0000313" key="4">
    <source>
        <dbReference type="Proteomes" id="UP000237441"/>
    </source>
</evidence>
<evidence type="ECO:0000259" key="1">
    <source>
        <dbReference type="PROSITE" id="PS50404"/>
    </source>
</evidence>
<dbReference type="Proteomes" id="UP000237441">
    <property type="component" value="Unassembled WGS sequence"/>
</dbReference>
<feature type="domain" description="GST C-terminal" evidence="2">
    <location>
        <begin position="108"/>
        <end position="249"/>
    </location>
</feature>
<dbReference type="PROSITE" id="PS50404">
    <property type="entry name" value="GST_NTER"/>
    <property type="match status" value="1"/>
</dbReference>
<dbReference type="GO" id="GO:0004364">
    <property type="term" value="F:glutathione transferase activity"/>
    <property type="evidence" value="ECO:0007669"/>
    <property type="project" value="TreeGrafter"/>
</dbReference>
<dbReference type="GO" id="GO:0006749">
    <property type="term" value="P:glutathione metabolic process"/>
    <property type="evidence" value="ECO:0007669"/>
    <property type="project" value="TreeGrafter"/>
</dbReference>
<dbReference type="PROSITE" id="PS50405">
    <property type="entry name" value="GST_CTER"/>
    <property type="match status" value="1"/>
</dbReference>
<dbReference type="SUPFAM" id="SSF52833">
    <property type="entry name" value="Thioredoxin-like"/>
    <property type="match status" value="1"/>
</dbReference>
<evidence type="ECO:0008006" key="5">
    <source>
        <dbReference type="Google" id="ProtNLM"/>
    </source>
</evidence>
<dbReference type="GO" id="GO:0006559">
    <property type="term" value="P:L-phenylalanine catabolic process"/>
    <property type="evidence" value="ECO:0007669"/>
    <property type="project" value="TreeGrafter"/>
</dbReference>
<dbReference type="InterPro" id="IPR010987">
    <property type="entry name" value="Glutathione-S-Trfase_C-like"/>
</dbReference>
<gene>
    <name evidence="3" type="ORF">BB8028_0005g10040</name>
</gene>
<dbReference type="PROSITE" id="PS51257">
    <property type="entry name" value="PROKAR_LIPOPROTEIN"/>
    <property type="match status" value="1"/>
</dbReference>
<evidence type="ECO:0000259" key="2">
    <source>
        <dbReference type="PROSITE" id="PS50405"/>
    </source>
</evidence>
<dbReference type="InterPro" id="IPR036282">
    <property type="entry name" value="Glutathione-S-Trfase_C_sf"/>
</dbReference>
<name>A0A2S7YH26_BEABA</name>
<feature type="domain" description="GST N-terminal" evidence="1">
    <location>
        <begin position="12"/>
        <end position="97"/>
    </location>
</feature>
<sequence>MRKPDTAMMAGESYCLHTFFSSSSCQRIRIAAHLKSIPLTMLYLDLRDDTKHINNDSSRSAAHVPTLIVTHSDGTSTAIRQAVDILEYFEERFPDTCPLLPSSSAASQSRARALVRDFVNIIAVDVVEQQQQFPAGGSSNAVSNRASVTGHGFEEQHQRATVAFRRVLASYQQLLESARGADAKTCLYTVGDAITLADVCLVPAMEQAVAYGVDMAGLQHVARIYNHLKKLPAFTDFDWRKHATANRRL</sequence>
<dbReference type="Pfam" id="PF13417">
    <property type="entry name" value="GST_N_3"/>
    <property type="match status" value="1"/>
</dbReference>
<dbReference type="Gene3D" id="1.20.1050.10">
    <property type="match status" value="1"/>
</dbReference>
<dbReference type="AlphaFoldDB" id="A0A2S7YH26"/>
<dbReference type="CDD" id="cd00570">
    <property type="entry name" value="GST_N_family"/>
    <property type="match status" value="1"/>
</dbReference>